<organism evidence="1 2">
    <name type="scientific">Phakopsora pachyrhizi</name>
    <name type="common">Asian soybean rust disease fungus</name>
    <dbReference type="NCBI Taxonomy" id="170000"/>
    <lineage>
        <taxon>Eukaryota</taxon>
        <taxon>Fungi</taxon>
        <taxon>Dikarya</taxon>
        <taxon>Basidiomycota</taxon>
        <taxon>Pucciniomycotina</taxon>
        <taxon>Pucciniomycetes</taxon>
        <taxon>Pucciniales</taxon>
        <taxon>Phakopsoraceae</taxon>
        <taxon>Phakopsora</taxon>
    </lineage>
</organism>
<protein>
    <submittedName>
        <fullName evidence="1">Expressed protein</fullName>
    </submittedName>
</protein>
<evidence type="ECO:0000313" key="2">
    <source>
        <dbReference type="Proteomes" id="UP001153365"/>
    </source>
</evidence>
<accession>A0AAV0B474</accession>
<proteinExistence type="predicted"/>
<name>A0AAV0B474_PHAPC</name>
<sequence>MFCLIPYRTMVHSLISRKSVSINSSSIRLFIIRSEVKGLSIIGRRFSNYSRSDSSDRRDLSQGGSKSWMNELVKLQRISEVITESKLENNLIRHRRGSGGGSSDGEDEVLIYSTNLPKNWLRTADGMLASTLGIVAASGYLAQHFRHYGSIPVWPNSDCDWSGIRYERLDESIRFLISVGLISLSSFRALKVFNKLSLFESPSY</sequence>
<gene>
    <name evidence="1" type="ORF">PPACK8108_LOCUS13009</name>
</gene>
<dbReference type="EMBL" id="CALTRL010003192">
    <property type="protein sequence ID" value="CAH7678482.1"/>
    <property type="molecule type" value="Genomic_DNA"/>
</dbReference>
<evidence type="ECO:0000313" key="1">
    <source>
        <dbReference type="EMBL" id="CAH7678482.1"/>
    </source>
</evidence>
<keyword evidence="2" id="KW-1185">Reference proteome</keyword>
<reference evidence="1" key="1">
    <citation type="submission" date="2022-06" db="EMBL/GenBank/DDBJ databases">
        <authorList>
            <consortium name="SYNGENTA / RWTH Aachen University"/>
        </authorList>
    </citation>
    <scope>NUCLEOTIDE SEQUENCE</scope>
</reference>
<dbReference type="Proteomes" id="UP001153365">
    <property type="component" value="Unassembled WGS sequence"/>
</dbReference>
<dbReference type="AlphaFoldDB" id="A0AAV0B474"/>
<comment type="caution">
    <text evidence="1">The sequence shown here is derived from an EMBL/GenBank/DDBJ whole genome shotgun (WGS) entry which is preliminary data.</text>
</comment>